<dbReference type="EMBL" id="CP163440">
    <property type="protein sequence ID" value="XDQ61709.1"/>
    <property type="molecule type" value="Genomic_DNA"/>
</dbReference>
<protein>
    <recommendedName>
        <fullName evidence="3">Secreted protein</fullName>
    </recommendedName>
</protein>
<sequence length="139" mass="14913">MIIPVTHHHQEFDMSQTSRLRLLVIPAVAAMAITAGSATASYAGQDSGWAWNATTAGASAHFISNGDLAQVTDEEKDGYSARGKFKSPSESHTYTNSNGNGWTDTWYPDFPEGEQVKVNACLYGDSTEFDCGSPVYGIA</sequence>
<gene>
    <name evidence="2" type="ORF">AB5J50_13355</name>
</gene>
<evidence type="ECO:0000313" key="2">
    <source>
        <dbReference type="EMBL" id="XDQ61709.1"/>
    </source>
</evidence>
<feature type="region of interest" description="Disordered" evidence="1">
    <location>
        <begin position="78"/>
        <end position="99"/>
    </location>
</feature>
<feature type="compositionally biased region" description="Polar residues" evidence="1">
    <location>
        <begin position="88"/>
        <end position="99"/>
    </location>
</feature>
<name>A0AB39S3K1_9ACTN</name>
<reference evidence="2" key="1">
    <citation type="submission" date="2024-07" db="EMBL/GenBank/DDBJ databases">
        <authorList>
            <person name="Yu S.T."/>
        </authorList>
    </citation>
    <scope>NUCLEOTIDE SEQUENCE</scope>
    <source>
        <strain evidence="2">R35</strain>
    </source>
</reference>
<accession>A0AB39S3K1</accession>
<proteinExistence type="predicted"/>
<dbReference type="AlphaFoldDB" id="A0AB39S3K1"/>
<organism evidence="2">
    <name type="scientific">Streptomyces sp. R35</name>
    <dbReference type="NCBI Taxonomy" id="3238630"/>
    <lineage>
        <taxon>Bacteria</taxon>
        <taxon>Bacillati</taxon>
        <taxon>Actinomycetota</taxon>
        <taxon>Actinomycetes</taxon>
        <taxon>Kitasatosporales</taxon>
        <taxon>Streptomycetaceae</taxon>
        <taxon>Streptomyces</taxon>
    </lineage>
</organism>
<evidence type="ECO:0000256" key="1">
    <source>
        <dbReference type="SAM" id="MobiDB-lite"/>
    </source>
</evidence>
<dbReference type="RefSeq" id="WP_369257811.1">
    <property type="nucleotide sequence ID" value="NZ_CP163440.1"/>
</dbReference>
<evidence type="ECO:0008006" key="3">
    <source>
        <dbReference type="Google" id="ProtNLM"/>
    </source>
</evidence>